<dbReference type="Proteomes" id="UP000319771">
    <property type="component" value="Unassembled WGS sequence"/>
</dbReference>
<dbReference type="Gene3D" id="2.50.20.10">
    <property type="entry name" value="Lipoprotein localisation LolA/LolB/LppX"/>
    <property type="match status" value="1"/>
</dbReference>
<keyword evidence="1" id="KW-0732">Signal</keyword>
<comment type="caution">
    <text evidence="2">The sequence shown here is derived from an EMBL/GenBank/DDBJ whole genome shotgun (WGS) entry which is preliminary data.</text>
</comment>
<sequence length="221" mass="23466">MRGVQARRAHRGLGILAALALATSASAAAAPYGPASRGLDATRVLVARLAARGRGEAAVTLTRTDPLGGPPQVEQGRLALEPPARARLDFPASGERVAVRAGGGEWIQPAAHQLVRLTRARSETAAGLWQVLLRGGEERFRERSSGARRRVLEAKPEGGEGLPDRITVDLDPQGLPAALELDDGSGSTVRYQFRGWRFSGPQGDRAFTLVPPRGYAVIDMP</sequence>
<accession>A0A538U4Q8</accession>
<dbReference type="EMBL" id="VBPB01000209">
    <property type="protein sequence ID" value="TMQ70709.1"/>
    <property type="molecule type" value="Genomic_DNA"/>
</dbReference>
<name>A0A538U4Q8_UNCEI</name>
<evidence type="ECO:0000313" key="3">
    <source>
        <dbReference type="Proteomes" id="UP000319771"/>
    </source>
</evidence>
<evidence type="ECO:0008006" key="4">
    <source>
        <dbReference type="Google" id="ProtNLM"/>
    </source>
</evidence>
<dbReference type="SUPFAM" id="SSF89392">
    <property type="entry name" value="Prokaryotic lipoproteins and lipoprotein localization factors"/>
    <property type="match status" value="1"/>
</dbReference>
<evidence type="ECO:0000313" key="2">
    <source>
        <dbReference type="EMBL" id="TMQ70709.1"/>
    </source>
</evidence>
<proteinExistence type="predicted"/>
<organism evidence="2 3">
    <name type="scientific">Eiseniibacteriota bacterium</name>
    <dbReference type="NCBI Taxonomy" id="2212470"/>
    <lineage>
        <taxon>Bacteria</taxon>
        <taxon>Candidatus Eiseniibacteriota</taxon>
    </lineage>
</organism>
<feature type="chain" id="PRO_5022012016" description="Outer membrane lipoprotein carrier protein LolA" evidence="1">
    <location>
        <begin position="30"/>
        <end position="221"/>
    </location>
</feature>
<dbReference type="AlphaFoldDB" id="A0A538U4Q8"/>
<gene>
    <name evidence="2" type="ORF">E6K81_11965</name>
</gene>
<dbReference type="InterPro" id="IPR029046">
    <property type="entry name" value="LolA/LolB/LppX"/>
</dbReference>
<reference evidence="2 3" key="1">
    <citation type="journal article" date="2019" name="Nat. Microbiol.">
        <title>Mediterranean grassland soil C-N compound turnover is dependent on rainfall and depth, and is mediated by genomically divergent microorganisms.</title>
        <authorList>
            <person name="Diamond S."/>
            <person name="Andeer P.F."/>
            <person name="Li Z."/>
            <person name="Crits-Christoph A."/>
            <person name="Burstein D."/>
            <person name="Anantharaman K."/>
            <person name="Lane K.R."/>
            <person name="Thomas B.C."/>
            <person name="Pan C."/>
            <person name="Northen T.R."/>
            <person name="Banfield J.F."/>
        </authorList>
    </citation>
    <scope>NUCLEOTIDE SEQUENCE [LARGE SCALE GENOMIC DNA]</scope>
    <source>
        <strain evidence="2">WS_11</strain>
    </source>
</reference>
<evidence type="ECO:0000256" key="1">
    <source>
        <dbReference type="SAM" id="SignalP"/>
    </source>
</evidence>
<feature type="signal peptide" evidence="1">
    <location>
        <begin position="1"/>
        <end position="29"/>
    </location>
</feature>
<protein>
    <recommendedName>
        <fullName evidence="4">Outer membrane lipoprotein carrier protein LolA</fullName>
    </recommendedName>
</protein>